<dbReference type="InterPro" id="IPR021854">
    <property type="entry name" value="WASH1_WAHD"/>
</dbReference>
<dbReference type="GO" id="GO:0005829">
    <property type="term" value="C:cytosol"/>
    <property type="evidence" value="ECO:0007669"/>
    <property type="project" value="GOC"/>
</dbReference>
<feature type="compositionally biased region" description="Pro residues" evidence="3">
    <location>
        <begin position="301"/>
        <end position="332"/>
    </location>
</feature>
<dbReference type="STRING" id="1890364.A0A2P6ND99"/>
<dbReference type="GO" id="GO:0005769">
    <property type="term" value="C:early endosome"/>
    <property type="evidence" value="ECO:0007669"/>
    <property type="project" value="InterPro"/>
</dbReference>
<dbReference type="InterPro" id="IPR003124">
    <property type="entry name" value="WH2_dom"/>
</dbReference>
<evidence type="ECO:0000259" key="4">
    <source>
        <dbReference type="PROSITE" id="PS51082"/>
    </source>
</evidence>
<keyword evidence="2" id="KW-0009">Actin-binding</keyword>
<dbReference type="GO" id="GO:0003779">
    <property type="term" value="F:actin binding"/>
    <property type="evidence" value="ECO:0007669"/>
    <property type="project" value="UniProtKB-KW"/>
</dbReference>
<organism evidence="5 6">
    <name type="scientific">Planoprotostelium fungivorum</name>
    <dbReference type="NCBI Taxonomy" id="1890364"/>
    <lineage>
        <taxon>Eukaryota</taxon>
        <taxon>Amoebozoa</taxon>
        <taxon>Evosea</taxon>
        <taxon>Variosea</taxon>
        <taxon>Cavosteliida</taxon>
        <taxon>Cavosteliaceae</taxon>
        <taxon>Planoprotostelium</taxon>
    </lineage>
</organism>
<protein>
    <submittedName>
        <fullName evidence="5">Daf-16-Dependent Longevity (WT but not daf-16 lifespan increased) family member (Ddl-2)-like</fullName>
    </submittedName>
</protein>
<dbReference type="AlphaFoldDB" id="A0A2P6ND99"/>
<proteinExistence type="inferred from homology"/>
<accession>A0A2P6ND99</accession>
<feature type="domain" description="WH2" evidence="4">
    <location>
        <begin position="356"/>
        <end position="375"/>
    </location>
</feature>
<dbReference type="GO" id="GO:0042147">
    <property type="term" value="P:retrograde transport, endosome to Golgi"/>
    <property type="evidence" value="ECO:0007669"/>
    <property type="project" value="TreeGrafter"/>
</dbReference>
<evidence type="ECO:0000313" key="6">
    <source>
        <dbReference type="Proteomes" id="UP000241769"/>
    </source>
</evidence>
<dbReference type="InParanoid" id="A0A2P6ND99"/>
<evidence type="ECO:0000256" key="1">
    <source>
        <dbReference type="ARBA" id="ARBA00005602"/>
    </source>
</evidence>
<evidence type="ECO:0000313" key="5">
    <source>
        <dbReference type="EMBL" id="PRP81920.1"/>
    </source>
</evidence>
<dbReference type="GO" id="GO:0006887">
    <property type="term" value="P:exocytosis"/>
    <property type="evidence" value="ECO:0007669"/>
    <property type="project" value="TreeGrafter"/>
</dbReference>
<feature type="region of interest" description="Disordered" evidence="3">
    <location>
        <begin position="279"/>
        <end position="399"/>
    </location>
</feature>
<comment type="similarity">
    <text evidence="1">Belongs to the WASH1 family.</text>
</comment>
<gene>
    <name evidence="5" type="ORF">PROFUN_10628</name>
</gene>
<dbReference type="PANTHER" id="PTHR23331:SF1">
    <property type="entry name" value="WASH COMPLEX SUBUNIT 1"/>
    <property type="match status" value="1"/>
</dbReference>
<dbReference type="GO" id="GO:0071203">
    <property type="term" value="C:WASH complex"/>
    <property type="evidence" value="ECO:0007669"/>
    <property type="project" value="InterPro"/>
</dbReference>
<keyword evidence="6" id="KW-1185">Reference proteome</keyword>
<dbReference type="Pfam" id="PF11945">
    <property type="entry name" value="WASH_WAHD"/>
    <property type="match status" value="1"/>
</dbReference>
<sequence length="471" mass="50153">MRTQNSLVVPVIAQDLRVAESYIQIFDSLQTLDAVIEQVFGRISKKVNDEKTRLNAITNRLAVADAKVKHVSTSNKAVTVMSPAKYPAPENLPGFKQTLPDTQVVEPIQIRGKQTVKLSEVIHAPATYIENPGHCLIYNQFSRFEDDFGDEGLGRLPKHIPSVSSLLLFNTDENPYRSYVSVLDNLSNMSHAKEKQAEVKQGLASAPTTFKAGDQLPSAAHEDVTYHPGMDNFPTPSNLPSALPLRGVAETSWTLSGAGSIAPSTATAGLSLPSLEPEATTVTDLPSIDSSAPAPSVAPAAAPPPPPAPSVAAPPPPPPPSAGPPPPPPPAPGTYAPKDAPPPPPPSDDGGGGGGTRNALLDSIRNAGLKSLKPSKERKQKPPRKGAPKKENPGSTSSMDLFAALKNSLSQMRMSMKEKERGVGHDDDRYIGHPHRSDMRPARARRCYLLGFCQPRTAADSGQFRVPILIA</sequence>
<reference evidence="5 6" key="1">
    <citation type="journal article" date="2018" name="Genome Biol. Evol.">
        <title>Multiple Roots of Fruiting Body Formation in Amoebozoa.</title>
        <authorList>
            <person name="Hillmann F."/>
            <person name="Forbes G."/>
            <person name="Novohradska S."/>
            <person name="Ferling I."/>
            <person name="Riege K."/>
            <person name="Groth M."/>
            <person name="Westermann M."/>
            <person name="Marz M."/>
            <person name="Spaller T."/>
            <person name="Winckler T."/>
            <person name="Schaap P."/>
            <person name="Glockner G."/>
        </authorList>
    </citation>
    <scope>NUCLEOTIDE SEQUENCE [LARGE SCALE GENOMIC DNA]</scope>
    <source>
        <strain evidence="5 6">Jena</strain>
    </source>
</reference>
<dbReference type="GO" id="GO:0055037">
    <property type="term" value="C:recycling endosome"/>
    <property type="evidence" value="ECO:0007669"/>
    <property type="project" value="TreeGrafter"/>
</dbReference>
<dbReference type="InterPro" id="IPR028290">
    <property type="entry name" value="WASH1"/>
</dbReference>
<dbReference type="GO" id="GO:0043014">
    <property type="term" value="F:alpha-tubulin binding"/>
    <property type="evidence" value="ECO:0007669"/>
    <property type="project" value="InterPro"/>
</dbReference>
<dbReference type="OrthoDB" id="307871at2759"/>
<dbReference type="GO" id="GO:0034314">
    <property type="term" value="P:Arp2/3 complex-mediated actin nucleation"/>
    <property type="evidence" value="ECO:0007669"/>
    <property type="project" value="InterPro"/>
</dbReference>
<dbReference type="FunCoup" id="A0A2P6ND99">
    <property type="interactions" value="62"/>
</dbReference>
<dbReference type="GO" id="GO:0043015">
    <property type="term" value="F:gamma-tubulin binding"/>
    <property type="evidence" value="ECO:0007669"/>
    <property type="project" value="TreeGrafter"/>
</dbReference>
<dbReference type="PROSITE" id="PS51082">
    <property type="entry name" value="WH2"/>
    <property type="match status" value="1"/>
</dbReference>
<feature type="compositionally biased region" description="Basic residues" evidence="3">
    <location>
        <begin position="376"/>
        <end position="387"/>
    </location>
</feature>
<dbReference type="GO" id="GO:0032456">
    <property type="term" value="P:endocytic recycling"/>
    <property type="evidence" value="ECO:0007669"/>
    <property type="project" value="TreeGrafter"/>
</dbReference>
<dbReference type="EMBL" id="MDYQ01000114">
    <property type="protein sequence ID" value="PRP81920.1"/>
    <property type="molecule type" value="Genomic_DNA"/>
</dbReference>
<dbReference type="PANTHER" id="PTHR23331">
    <property type="entry name" value="CXYORF1"/>
    <property type="match status" value="1"/>
</dbReference>
<feature type="compositionally biased region" description="Low complexity" evidence="3">
    <location>
        <begin position="290"/>
        <end position="300"/>
    </location>
</feature>
<dbReference type="Proteomes" id="UP000241769">
    <property type="component" value="Unassembled WGS sequence"/>
</dbReference>
<evidence type="ECO:0000256" key="3">
    <source>
        <dbReference type="SAM" id="MobiDB-lite"/>
    </source>
</evidence>
<comment type="caution">
    <text evidence="5">The sequence shown here is derived from an EMBL/GenBank/DDBJ whole genome shotgun (WGS) entry which is preliminary data.</text>
</comment>
<name>A0A2P6ND99_9EUKA</name>
<evidence type="ECO:0000256" key="2">
    <source>
        <dbReference type="ARBA" id="ARBA00023203"/>
    </source>
</evidence>